<dbReference type="Proteomes" id="UP000245618">
    <property type="component" value="Unassembled WGS sequence"/>
</dbReference>
<dbReference type="EMBL" id="QCZH01000019">
    <property type="protein sequence ID" value="PWA07759.1"/>
    <property type="molecule type" value="Genomic_DNA"/>
</dbReference>
<comment type="caution">
    <text evidence="3">The sequence shown here is derived from an EMBL/GenBank/DDBJ whole genome shotgun (WGS) entry which is preliminary data.</text>
</comment>
<evidence type="ECO:0000313" key="3">
    <source>
        <dbReference type="EMBL" id="PWA07759.1"/>
    </source>
</evidence>
<dbReference type="Gene3D" id="3.30.160.670">
    <property type="match status" value="1"/>
</dbReference>
<dbReference type="Pfam" id="PF13590">
    <property type="entry name" value="DUF4136"/>
    <property type="match status" value="1"/>
</dbReference>
<feature type="signal peptide" evidence="1">
    <location>
        <begin position="1"/>
        <end position="25"/>
    </location>
</feature>
<name>A0A2U1JS23_9FLAO</name>
<accession>A0A2U1JS23</accession>
<evidence type="ECO:0000259" key="2">
    <source>
        <dbReference type="Pfam" id="PF13590"/>
    </source>
</evidence>
<dbReference type="OrthoDB" id="5432251at2"/>
<dbReference type="AlphaFoldDB" id="A0A2U1JS23"/>
<keyword evidence="4" id="KW-1185">Reference proteome</keyword>
<feature type="domain" description="DUF4136" evidence="2">
    <location>
        <begin position="23"/>
        <end position="172"/>
    </location>
</feature>
<dbReference type="RefSeq" id="WP_116764195.1">
    <property type="nucleotide sequence ID" value="NZ_QCZH01000019.1"/>
</dbReference>
<organism evidence="3 4">
    <name type="scientific">Flavobacterium laiguense</name>
    <dbReference type="NCBI Taxonomy" id="2169409"/>
    <lineage>
        <taxon>Bacteria</taxon>
        <taxon>Pseudomonadati</taxon>
        <taxon>Bacteroidota</taxon>
        <taxon>Flavobacteriia</taxon>
        <taxon>Flavobacteriales</taxon>
        <taxon>Flavobacteriaceae</taxon>
        <taxon>Flavobacterium</taxon>
    </lineage>
</organism>
<feature type="chain" id="PRO_5015526884" evidence="1">
    <location>
        <begin position="26"/>
        <end position="185"/>
    </location>
</feature>
<evidence type="ECO:0000256" key="1">
    <source>
        <dbReference type="SAM" id="SignalP"/>
    </source>
</evidence>
<reference evidence="3 4" key="1">
    <citation type="submission" date="2018-04" db="EMBL/GenBank/DDBJ databases">
        <title>Flavobacterium sp. nov., isolated from glacier ice.</title>
        <authorList>
            <person name="Liu Q."/>
            <person name="Xin Y.-H."/>
        </authorList>
    </citation>
    <scope>NUCLEOTIDE SEQUENCE [LARGE SCALE GENOMIC DNA]</scope>
    <source>
        <strain evidence="3 4">LB2P30</strain>
    </source>
</reference>
<keyword evidence="1" id="KW-0732">Signal</keyword>
<dbReference type="InterPro" id="IPR025411">
    <property type="entry name" value="DUF4136"/>
</dbReference>
<sequence>MKSIQSLLVLLFFTLASCSSVTVNADYDKTVDFTKHKTFAYMKEGINKLEISDLDKRRILKAVDEQMLAKGFVKSETPDFLVNIFTKSHEEVNVHSGWGYGWGYGYYPYYGFGGYPYVSSSIEGTLYIDFIDAKKNELFWQGIGSGYLTQDVNRKEQRINEFATQILAQYPPVIAPNKEKTEKKN</sequence>
<evidence type="ECO:0000313" key="4">
    <source>
        <dbReference type="Proteomes" id="UP000245618"/>
    </source>
</evidence>
<proteinExistence type="predicted"/>
<dbReference type="PROSITE" id="PS51257">
    <property type="entry name" value="PROKAR_LIPOPROTEIN"/>
    <property type="match status" value="1"/>
</dbReference>
<gene>
    <name evidence="3" type="ORF">DB891_13955</name>
</gene>
<protein>
    <submittedName>
        <fullName evidence="3">DUF4136 domain-containing protein</fullName>
    </submittedName>
</protein>